<dbReference type="Proteomes" id="UP001287286">
    <property type="component" value="Unassembled WGS sequence"/>
</dbReference>
<dbReference type="Gene3D" id="1.20.1250.20">
    <property type="entry name" value="MFS general substrate transporter like domains"/>
    <property type="match status" value="1"/>
</dbReference>
<protein>
    <recommendedName>
        <fullName evidence="11">Major facilitator superfamily (MFS) profile domain-containing protein</fullName>
    </recommendedName>
</protein>
<dbReference type="PRINTS" id="PR00171">
    <property type="entry name" value="SUGRTRNSPORT"/>
</dbReference>
<dbReference type="PROSITE" id="PS00216">
    <property type="entry name" value="SUGAR_TRANSPORT_1"/>
    <property type="match status" value="1"/>
</dbReference>
<dbReference type="PROSITE" id="PS50850">
    <property type="entry name" value="MFS"/>
    <property type="match status" value="1"/>
</dbReference>
<feature type="transmembrane region" description="Helical" evidence="10">
    <location>
        <begin position="470"/>
        <end position="491"/>
    </location>
</feature>
<organism evidence="13 14">
    <name type="scientific">Purpureocillium lilacinum</name>
    <name type="common">Paecilomyces lilacinus</name>
    <dbReference type="NCBI Taxonomy" id="33203"/>
    <lineage>
        <taxon>Eukaryota</taxon>
        <taxon>Fungi</taxon>
        <taxon>Dikarya</taxon>
        <taxon>Ascomycota</taxon>
        <taxon>Pezizomycotina</taxon>
        <taxon>Sordariomycetes</taxon>
        <taxon>Hypocreomycetidae</taxon>
        <taxon>Hypocreales</taxon>
        <taxon>Ophiocordycipitaceae</taxon>
        <taxon>Purpureocillium</taxon>
    </lineage>
</organism>
<dbReference type="InterPro" id="IPR036259">
    <property type="entry name" value="MFS_trans_sf"/>
</dbReference>
<comment type="subcellular location">
    <subcellularLocation>
        <location evidence="1">Membrane</location>
        <topology evidence="1">Multi-pass membrane protein</topology>
    </subcellularLocation>
</comment>
<dbReference type="InterPro" id="IPR050360">
    <property type="entry name" value="MFS_Sugar_Transporters"/>
</dbReference>
<keyword evidence="7" id="KW-0325">Glycoprotein</keyword>
<keyword evidence="4 10" id="KW-0812">Transmembrane</keyword>
<feature type="transmembrane region" description="Helical" evidence="10">
    <location>
        <begin position="367"/>
        <end position="390"/>
    </location>
</feature>
<evidence type="ECO:0000313" key="15">
    <source>
        <dbReference type="Proteomes" id="UP001287286"/>
    </source>
</evidence>
<evidence type="ECO:0000256" key="8">
    <source>
        <dbReference type="RuleBase" id="RU003346"/>
    </source>
</evidence>
<evidence type="ECO:0000256" key="6">
    <source>
        <dbReference type="ARBA" id="ARBA00023136"/>
    </source>
</evidence>
<evidence type="ECO:0000313" key="14">
    <source>
        <dbReference type="Proteomes" id="UP000245956"/>
    </source>
</evidence>
<dbReference type="EMBL" id="JAWRVI010000015">
    <property type="protein sequence ID" value="KAK4090611.1"/>
    <property type="molecule type" value="Genomic_DNA"/>
</dbReference>
<reference evidence="12 15" key="4">
    <citation type="journal article" date="2024" name="Microbiol. Resour. Announc.">
        <title>Genome annotations for the ascomycete fungi Trichoderma harzianum, Trichoderma aggressivum, and Purpureocillium lilacinum.</title>
        <authorList>
            <person name="Beijen E.P.W."/>
            <person name="Ohm R.A."/>
        </authorList>
    </citation>
    <scope>NUCLEOTIDE SEQUENCE [LARGE SCALE GENOMIC DNA]</scope>
    <source>
        <strain evidence="12 15">CBS 150709</strain>
    </source>
</reference>
<dbReference type="PANTHER" id="PTHR48022">
    <property type="entry name" value="PLASTIDIC GLUCOSE TRANSPORTER 4"/>
    <property type="match status" value="1"/>
</dbReference>
<feature type="domain" description="Major facilitator superfamily (MFS) profile" evidence="11">
    <location>
        <begin position="60"/>
        <end position="522"/>
    </location>
</feature>
<evidence type="ECO:0000313" key="13">
    <source>
        <dbReference type="EMBL" id="PWI64894.1"/>
    </source>
</evidence>
<keyword evidence="15" id="KW-1185">Reference proteome</keyword>
<dbReference type="NCBIfam" id="TIGR00879">
    <property type="entry name" value="SP"/>
    <property type="match status" value="1"/>
</dbReference>
<feature type="transmembrane region" description="Helical" evidence="10">
    <location>
        <begin position="106"/>
        <end position="124"/>
    </location>
</feature>
<evidence type="ECO:0000256" key="9">
    <source>
        <dbReference type="SAM" id="MobiDB-lite"/>
    </source>
</evidence>
<dbReference type="Proteomes" id="UP000245956">
    <property type="component" value="Unassembled WGS sequence"/>
</dbReference>
<dbReference type="InterPro" id="IPR020846">
    <property type="entry name" value="MFS_dom"/>
</dbReference>
<reference evidence="13" key="1">
    <citation type="submission" date="2015-05" db="EMBL/GenBank/DDBJ databases">
        <authorList>
            <person name="Wang D.B."/>
            <person name="Wang M."/>
        </authorList>
    </citation>
    <scope>NUCLEOTIDE SEQUENCE</scope>
    <source>
        <strain evidence="13">36-1</strain>
    </source>
</reference>
<evidence type="ECO:0000259" key="11">
    <source>
        <dbReference type="PROSITE" id="PS50850"/>
    </source>
</evidence>
<reference evidence="12" key="3">
    <citation type="submission" date="2023-11" db="EMBL/GenBank/DDBJ databases">
        <authorList>
            <person name="Beijen E."/>
            <person name="Ohm R.A."/>
        </authorList>
    </citation>
    <scope>NUCLEOTIDE SEQUENCE</scope>
    <source>
        <strain evidence="12">CBS 150709</strain>
    </source>
</reference>
<evidence type="ECO:0000256" key="4">
    <source>
        <dbReference type="ARBA" id="ARBA00022692"/>
    </source>
</evidence>
<dbReference type="AlphaFoldDB" id="A0A2U3DRN2"/>
<evidence type="ECO:0000313" key="12">
    <source>
        <dbReference type="EMBL" id="KAK4090611.1"/>
    </source>
</evidence>
<sequence>MASSRQAMPSDTPRDSGGAAMNDASSGDSSLEPYGPAGTSLAFLLNSFRGIFSSPYVASCAAFAAIGGLLFGYDQGVMSVTLVMDYFLRRFPEVSDDAPGAGFKKGLMTAMITLGAFIGAVNQGWVADWASRKRSIMIAVMIFTIGSSLQTAAVNYDMLVAGRFVGGVGIGMLSMVVPLYISEISPPEIRGSLLVFEAFFVVLGIVIAFWITYGARNMNSHWSWQLPFLLQIIPGLLLGFGSFALPFSPRWLAFKGREEESLRTLSKIRRLPETDSRVRKEWIEIVAEARFQASVLSDRHPSLSTSTGLYSKTKLEVLSWLDCFKAGCWRRTLVGAGLMFFQQFIGINALIYYSPTLFGTMGLDLDMQLIMSGILNMIQLFGVATSLWTLDRFGRRPMLLVGTLLTLIPLIIVSVRVGLFSETWPSHRAAGWTSVAFLLFYMLVFGSSWAPIPWAVPAEIFPSSLRAKGVSISTCSNWINNFIIGLITPPLVKKTGFGAYVFFAGFCLASLLFVWFFVPETMGKTLEEMDVVFGDRRGVDDTAKKDAILRAVQVEKSPGQGTDNAKL</sequence>
<evidence type="ECO:0000256" key="5">
    <source>
        <dbReference type="ARBA" id="ARBA00022989"/>
    </source>
</evidence>
<dbReference type="EMBL" id="LCWV01000042">
    <property type="protein sequence ID" value="PWI64894.1"/>
    <property type="molecule type" value="Genomic_DNA"/>
</dbReference>
<comment type="caution">
    <text evidence="13">The sequence shown here is derived from an EMBL/GenBank/DDBJ whole genome shotgun (WGS) entry which is preliminary data.</text>
</comment>
<reference evidence="13 14" key="2">
    <citation type="journal article" date="2016" name="Front. Microbiol.">
        <title>Genome and transcriptome sequences reveal the specific parasitism of the nematophagous Purpureocillium lilacinum 36-1.</title>
        <authorList>
            <person name="Xie J."/>
            <person name="Li S."/>
            <person name="Mo C."/>
            <person name="Xiao X."/>
            <person name="Peng D."/>
            <person name="Wang G."/>
            <person name="Xiao Y."/>
        </authorList>
    </citation>
    <scope>NUCLEOTIDE SEQUENCE [LARGE SCALE GENOMIC DNA]</scope>
    <source>
        <strain evidence="13 14">36-1</strain>
    </source>
</reference>
<feature type="transmembrane region" description="Helical" evidence="10">
    <location>
        <begin position="160"/>
        <end position="181"/>
    </location>
</feature>
<keyword evidence="3 8" id="KW-0813">Transport</keyword>
<feature type="transmembrane region" description="Helical" evidence="10">
    <location>
        <begin position="397"/>
        <end position="417"/>
    </location>
</feature>
<dbReference type="FunFam" id="1.20.1250.20:FF:000026">
    <property type="entry name" value="MFS quinate transporter QutD"/>
    <property type="match status" value="1"/>
</dbReference>
<evidence type="ECO:0000256" key="2">
    <source>
        <dbReference type="ARBA" id="ARBA00010992"/>
    </source>
</evidence>
<accession>A0A2U3DRN2</accession>
<evidence type="ECO:0000256" key="1">
    <source>
        <dbReference type="ARBA" id="ARBA00004141"/>
    </source>
</evidence>
<feature type="transmembrane region" description="Helical" evidence="10">
    <location>
        <begin position="497"/>
        <end position="518"/>
    </location>
</feature>
<evidence type="ECO:0000256" key="10">
    <source>
        <dbReference type="SAM" id="Phobius"/>
    </source>
</evidence>
<evidence type="ECO:0000256" key="3">
    <source>
        <dbReference type="ARBA" id="ARBA00022448"/>
    </source>
</evidence>
<name>A0A2U3DRN2_PURLI</name>
<keyword evidence="6 10" id="KW-0472">Membrane</keyword>
<comment type="similarity">
    <text evidence="2 8">Belongs to the major facilitator superfamily. Sugar transporter (TC 2.A.1.1) family.</text>
</comment>
<dbReference type="PROSITE" id="PS00217">
    <property type="entry name" value="SUGAR_TRANSPORT_2"/>
    <property type="match status" value="1"/>
</dbReference>
<evidence type="ECO:0000256" key="7">
    <source>
        <dbReference type="ARBA" id="ARBA00023180"/>
    </source>
</evidence>
<feature type="transmembrane region" description="Helical" evidence="10">
    <location>
        <begin position="193"/>
        <end position="213"/>
    </location>
</feature>
<dbReference type="InterPro" id="IPR003663">
    <property type="entry name" value="Sugar/inositol_transpt"/>
</dbReference>
<dbReference type="GO" id="GO:0016020">
    <property type="term" value="C:membrane"/>
    <property type="evidence" value="ECO:0007669"/>
    <property type="project" value="UniProtKB-SubCell"/>
</dbReference>
<feature type="transmembrane region" description="Helical" evidence="10">
    <location>
        <begin position="56"/>
        <end position="73"/>
    </location>
</feature>
<dbReference type="SUPFAM" id="SSF103473">
    <property type="entry name" value="MFS general substrate transporter"/>
    <property type="match status" value="1"/>
</dbReference>
<proteinExistence type="inferred from homology"/>
<dbReference type="InterPro" id="IPR005828">
    <property type="entry name" value="MFS_sugar_transport-like"/>
</dbReference>
<dbReference type="GO" id="GO:0005351">
    <property type="term" value="F:carbohydrate:proton symporter activity"/>
    <property type="evidence" value="ECO:0007669"/>
    <property type="project" value="TreeGrafter"/>
</dbReference>
<dbReference type="PANTHER" id="PTHR48022:SF14">
    <property type="entry name" value="MAJOR FACILITATOR SUPERFAMILY (MFS) PROFILE DOMAIN-CONTAINING PROTEIN-RELATED"/>
    <property type="match status" value="1"/>
</dbReference>
<feature type="transmembrane region" description="Helical" evidence="10">
    <location>
        <begin position="429"/>
        <end position="450"/>
    </location>
</feature>
<feature type="transmembrane region" description="Helical" evidence="10">
    <location>
        <begin position="136"/>
        <end position="154"/>
    </location>
</feature>
<gene>
    <name evidence="13" type="ORF">PCL_08441</name>
    <name evidence="12" type="ORF">Purlil1_5283</name>
</gene>
<feature type="transmembrane region" description="Helical" evidence="10">
    <location>
        <begin position="228"/>
        <end position="247"/>
    </location>
</feature>
<dbReference type="InterPro" id="IPR005829">
    <property type="entry name" value="Sugar_transporter_CS"/>
</dbReference>
<dbReference type="Pfam" id="PF00083">
    <property type="entry name" value="Sugar_tr"/>
    <property type="match status" value="1"/>
</dbReference>
<feature type="transmembrane region" description="Helical" evidence="10">
    <location>
        <begin position="333"/>
        <end position="355"/>
    </location>
</feature>
<feature type="region of interest" description="Disordered" evidence="9">
    <location>
        <begin position="1"/>
        <end position="31"/>
    </location>
</feature>
<keyword evidence="5 10" id="KW-1133">Transmembrane helix</keyword>